<keyword evidence="2" id="KW-1185">Reference proteome</keyword>
<dbReference type="EMBL" id="WHLY01000002">
    <property type="protein sequence ID" value="MPR33885.1"/>
    <property type="molecule type" value="Genomic_DNA"/>
</dbReference>
<accession>A0A7C9F3E4</accession>
<comment type="caution">
    <text evidence="1">The sequence shown here is derived from an EMBL/GenBank/DDBJ whole genome shotgun (WGS) entry which is preliminary data.</text>
</comment>
<dbReference type="AlphaFoldDB" id="A0A7C9F3E4"/>
<evidence type="ECO:0000313" key="1">
    <source>
        <dbReference type="EMBL" id="MPR33885.1"/>
    </source>
</evidence>
<protein>
    <submittedName>
        <fullName evidence="1">Uncharacterized protein</fullName>
    </submittedName>
</protein>
<evidence type="ECO:0000313" key="2">
    <source>
        <dbReference type="Proteomes" id="UP000479293"/>
    </source>
</evidence>
<proteinExistence type="predicted"/>
<organism evidence="1 2">
    <name type="scientific">Salmonirosea aquatica</name>
    <dbReference type="NCBI Taxonomy" id="2654236"/>
    <lineage>
        <taxon>Bacteria</taxon>
        <taxon>Pseudomonadati</taxon>
        <taxon>Bacteroidota</taxon>
        <taxon>Cytophagia</taxon>
        <taxon>Cytophagales</taxon>
        <taxon>Spirosomataceae</taxon>
        <taxon>Salmonirosea</taxon>
    </lineage>
</organism>
<name>A0A7C9F3E4_9BACT</name>
<gene>
    <name evidence="1" type="ORF">GBK04_11015</name>
</gene>
<sequence>MKKACSIFLLFVFSFNLVGVTILFKVQQFQIRCEIKRQILRGVPDEKLYAIPVSEANASDFFWLEDDEFFYQGSMYDVVRKVALSETEAVYYCINDVLEKNLFANLDALIKHSKPGHEPWSNMVKKLYNFLAGLYFKDQEAIPFRSILNFRSSWYFFNTYRSIFLSITSPPPRTPHSLI</sequence>
<dbReference type="Proteomes" id="UP000479293">
    <property type="component" value="Unassembled WGS sequence"/>
</dbReference>
<reference evidence="1 2" key="1">
    <citation type="submission" date="2019-10" db="EMBL/GenBank/DDBJ databases">
        <title>Draft Genome Sequence of Cytophagaceae sp. SJW1-29.</title>
        <authorList>
            <person name="Choi A."/>
        </authorList>
    </citation>
    <scope>NUCLEOTIDE SEQUENCE [LARGE SCALE GENOMIC DNA]</scope>
    <source>
        <strain evidence="1 2">SJW1-29</strain>
    </source>
</reference>
<dbReference type="RefSeq" id="WP_152759632.1">
    <property type="nucleotide sequence ID" value="NZ_WHLY01000002.1"/>
</dbReference>